<evidence type="ECO:0000256" key="3">
    <source>
        <dbReference type="ARBA" id="ARBA00022960"/>
    </source>
</evidence>
<feature type="signal peptide" evidence="7">
    <location>
        <begin position="1"/>
        <end position="19"/>
    </location>
</feature>
<keyword evidence="4 6" id="KW-0573">Peptidoglycan synthesis</keyword>
<dbReference type="InterPro" id="IPR005490">
    <property type="entry name" value="LD_TPept_cat_dom"/>
</dbReference>
<dbReference type="InterPro" id="IPR050979">
    <property type="entry name" value="LD-transpeptidase"/>
</dbReference>
<dbReference type="GO" id="GO:0008360">
    <property type="term" value="P:regulation of cell shape"/>
    <property type="evidence" value="ECO:0007669"/>
    <property type="project" value="UniProtKB-UniRule"/>
</dbReference>
<dbReference type="EMBL" id="QMEY01000038">
    <property type="protein sequence ID" value="RBQ14110.1"/>
    <property type="molecule type" value="Genomic_DNA"/>
</dbReference>
<comment type="pathway">
    <text evidence="1 6">Cell wall biogenesis; peptidoglycan biosynthesis.</text>
</comment>
<evidence type="ECO:0000256" key="2">
    <source>
        <dbReference type="ARBA" id="ARBA00022679"/>
    </source>
</evidence>
<dbReference type="AlphaFoldDB" id="A0A366LKB5"/>
<organism evidence="9 10">
    <name type="scientific">Spongiactinospora rosea</name>
    <dbReference type="NCBI Taxonomy" id="2248750"/>
    <lineage>
        <taxon>Bacteria</taxon>
        <taxon>Bacillati</taxon>
        <taxon>Actinomycetota</taxon>
        <taxon>Actinomycetes</taxon>
        <taxon>Streptosporangiales</taxon>
        <taxon>Streptosporangiaceae</taxon>
        <taxon>Spongiactinospora</taxon>
    </lineage>
</organism>
<keyword evidence="7" id="KW-0732">Signal</keyword>
<dbReference type="RefSeq" id="WP_113986486.1">
    <property type="nucleotide sequence ID" value="NZ_QMEY01000038.1"/>
</dbReference>
<dbReference type="InterPro" id="IPR036366">
    <property type="entry name" value="PGBDSf"/>
</dbReference>
<dbReference type="OrthoDB" id="9810670at2"/>
<gene>
    <name evidence="9" type="ORF">DP939_42360</name>
</gene>
<evidence type="ECO:0000256" key="7">
    <source>
        <dbReference type="SAM" id="SignalP"/>
    </source>
</evidence>
<keyword evidence="2" id="KW-0808">Transferase</keyword>
<dbReference type="PROSITE" id="PS52029">
    <property type="entry name" value="LD_TPASE"/>
    <property type="match status" value="1"/>
</dbReference>
<dbReference type="Gene3D" id="2.40.440.10">
    <property type="entry name" value="L,D-transpeptidase catalytic domain-like"/>
    <property type="match status" value="1"/>
</dbReference>
<dbReference type="Pfam" id="PF03734">
    <property type="entry name" value="YkuD"/>
    <property type="match status" value="1"/>
</dbReference>
<keyword evidence="5 6" id="KW-0961">Cell wall biogenesis/degradation</keyword>
<dbReference type="GO" id="GO:0016740">
    <property type="term" value="F:transferase activity"/>
    <property type="evidence" value="ECO:0007669"/>
    <property type="project" value="UniProtKB-KW"/>
</dbReference>
<dbReference type="Proteomes" id="UP000253303">
    <property type="component" value="Unassembled WGS sequence"/>
</dbReference>
<dbReference type="InterPro" id="IPR038063">
    <property type="entry name" value="Transpep_catalytic_dom"/>
</dbReference>
<evidence type="ECO:0000256" key="1">
    <source>
        <dbReference type="ARBA" id="ARBA00004752"/>
    </source>
</evidence>
<dbReference type="SUPFAM" id="SSF47090">
    <property type="entry name" value="PGBD-like"/>
    <property type="match status" value="1"/>
</dbReference>
<dbReference type="GO" id="GO:0005576">
    <property type="term" value="C:extracellular region"/>
    <property type="evidence" value="ECO:0007669"/>
    <property type="project" value="TreeGrafter"/>
</dbReference>
<dbReference type="InterPro" id="IPR036365">
    <property type="entry name" value="PGBD-like_sf"/>
</dbReference>
<dbReference type="CDD" id="cd16913">
    <property type="entry name" value="YkuD_like"/>
    <property type="match status" value="1"/>
</dbReference>
<dbReference type="UniPathway" id="UPA00219"/>
<feature type="domain" description="L,D-TPase catalytic" evidence="8">
    <location>
        <begin position="113"/>
        <end position="230"/>
    </location>
</feature>
<dbReference type="SUPFAM" id="SSF141523">
    <property type="entry name" value="L,D-transpeptidase catalytic domain-like"/>
    <property type="match status" value="1"/>
</dbReference>
<dbReference type="Pfam" id="PF01471">
    <property type="entry name" value="PG_binding_1"/>
    <property type="match status" value="1"/>
</dbReference>
<evidence type="ECO:0000259" key="8">
    <source>
        <dbReference type="PROSITE" id="PS52029"/>
    </source>
</evidence>
<keyword evidence="10" id="KW-1185">Reference proteome</keyword>
<proteinExistence type="predicted"/>
<evidence type="ECO:0000256" key="5">
    <source>
        <dbReference type="ARBA" id="ARBA00023316"/>
    </source>
</evidence>
<evidence type="ECO:0000313" key="9">
    <source>
        <dbReference type="EMBL" id="RBQ14110.1"/>
    </source>
</evidence>
<evidence type="ECO:0000256" key="6">
    <source>
        <dbReference type="PROSITE-ProRule" id="PRU01373"/>
    </source>
</evidence>
<name>A0A366LKB5_9ACTN</name>
<comment type="caution">
    <text evidence="9">The sequence shown here is derived from an EMBL/GenBank/DDBJ whole genome shotgun (WGS) entry which is preliminary data.</text>
</comment>
<protein>
    <submittedName>
        <fullName evidence="9">Murein L,D-transpeptidase</fullName>
    </submittedName>
</protein>
<feature type="chain" id="PRO_5039274697" evidence="7">
    <location>
        <begin position="20"/>
        <end position="258"/>
    </location>
</feature>
<dbReference type="PANTHER" id="PTHR30582:SF2">
    <property type="entry name" value="L,D-TRANSPEPTIDASE YCIB-RELATED"/>
    <property type="match status" value="1"/>
</dbReference>
<feature type="active site" description="Nucleophile" evidence="6">
    <location>
        <position position="206"/>
    </location>
</feature>
<reference evidence="9 10" key="1">
    <citation type="submission" date="2018-06" db="EMBL/GenBank/DDBJ databases">
        <title>Sphaerisporangium craniellae sp. nov., isolated from a marine sponge in the South China Sea.</title>
        <authorList>
            <person name="Li L."/>
        </authorList>
    </citation>
    <scope>NUCLEOTIDE SEQUENCE [LARGE SCALE GENOMIC DNA]</scope>
    <source>
        <strain evidence="9 10">LHW63015</strain>
    </source>
</reference>
<accession>A0A366LKB5</accession>
<sequence length="258" mass="28046">MKYVAPFAAVLALAGTAGAAGIAVAAPAAAASPEVLRPGDRGMEVKRLQRALDRLGFDPGPVNGRFGGETTTALWAFQKSRGLPTRGVADEYVLRAIDRRRAPQAMVPSGAADRVEINLGRQLLTVYRAHRPVLVSHVSTGAEVHYCHNGRCGDAITPVGDYRVTSRSPGWTTGPLGSMYNSLYFNGGIAMHGSTKVPPRPASHGCVRLPMHVADRLYRMVGVGEPVYVREGREVWNREYERYDRRGERGGHGRFRGR</sequence>
<feature type="active site" description="Proton donor/acceptor" evidence="6">
    <location>
        <position position="192"/>
    </location>
</feature>
<dbReference type="GO" id="GO:0071972">
    <property type="term" value="F:peptidoglycan L,D-transpeptidase activity"/>
    <property type="evidence" value="ECO:0007669"/>
    <property type="project" value="TreeGrafter"/>
</dbReference>
<dbReference type="Gene3D" id="1.10.101.10">
    <property type="entry name" value="PGBD-like superfamily/PGBD"/>
    <property type="match status" value="1"/>
</dbReference>
<evidence type="ECO:0000256" key="4">
    <source>
        <dbReference type="ARBA" id="ARBA00022984"/>
    </source>
</evidence>
<keyword evidence="3 6" id="KW-0133">Cell shape</keyword>
<dbReference type="GO" id="GO:0018104">
    <property type="term" value="P:peptidoglycan-protein cross-linking"/>
    <property type="evidence" value="ECO:0007669"/>
    <property type="project" value="TreeGrafter"/>
</dbReference>
<evidence type="ECO:0000313" key="10">
    <source>
        <dbReference type="Proteomes" id="UP000253303"/>
    </source>
</evidence>
<dbReference type="InterPro" id="IPR002477">
    <property type="entry name" value="Peptidoglycan-bd-like"/>
</dbReference>
<dbReference type="GO" id="GO:0071555">
    <property type="term" value="P:cell wall organization"/>
    <property type="evidence" value="ECO:0007669"/>
    <property type="project" value="UniProtKB-UniRule"/>
</dbReference>
<dbReference type="PANTHER" id="PTHR30582">
    <property type="entry name" value="L,D-TRANSPEPTIDASE"/>
    <property type="match status" value="1"/>
</dbReference>